<dbReference type="Gene3D" id="3.40.50.1000">
    <property type="entry name" value="HAD superfamily/HAD-like"/>
    <property type="match status" value="1"/>
</dbReference>
<proteinExistence type="predicted"/>
<reference evidence="1 2" key="1">
    <citation type="submission" date="2019-04" db="EMBL/GenBank/DDBJ databases">
        <authorList>
            <person name="Hwang J.C."/>
        </authorList>
    </citation>
    <scope>NUCLEOTIDE SEQUENCE [LARGE SCALE GENOMIC DNA]</scope>
    <source>
        <strain evidence="1 2">IMCC35001</strain>
    </source>
</reference>
<dbReference type="Pfam" id="PF00702">
    <property type="entry name" value="Hydrolase"/>
    <property type="match status" value="1"/>
</dbReference>
<dbReference type="CDD" id="cd04305">
    <property type="entry name" value="HAD_Neu5Ac-Pase_like"/>
    <property type="match status" value="1"/>
</dbReference>
<evidence type="ECO:0000313" key="1">
    <source>
        <dbReference type="EMBL" id="TKB47952.1"/>
    </source>
</evidence>
<dbReference type="NCBIfam" id="TIGR01549">
    <property type="entry name" value="HAD-SF-IA-v1"/>
    <property type="match status" value="1"/>
</dbReference>
<dbReference type="EC" id="3.1.3.5" evidence="1"/>
<dbReference type="OrthoDB" id="148966at2"/>
<dbReference type="GO" id="GO:0008253">
    <property type="term" value="F:5'-nucleotidase activity"/>
    <property type="evidence" value="ECO:0007669"/>
    <property type="project" value="UniProtKB-EC"/>
</dbReference>
<dbReference type="PRINTS" id="PR00413">
    <property type="entry name" value="HADHALOGNASE"/>
</dbReference>
<name>A0A4U1BB32_9GAMM</name>
<keyword evidence="1" id="KW-0378">Hydrolase</keyword>
<dbReference type="Gene3D" id="1.10.150.240">
    <property type="entry name" value="Putative phosphatase, domain 2"/>
    <property type="match status" value="1"/>
</dbReference>
<protein>
    <submittedName>
        <fullName evidence="1">Pyrimidine 5'-nucleotidase</fullName>
        <ecNumber evidence="1">3.1.3.5</ecNumber>
    </submittedName>
</protein>
<evidence type="ECO:0000313" key="2">
    <source>
        <dbReference type="Proteomes" id="UP000305674"/>
    </source>
</evidence>
<accession>A0A4U1BB32</accession>
<gene>
    <name evidence="1" type="ORF">FCL40_14525</name>
</gene>
<keyword evidence="2" id="KW-1185">Reference proteome</keyword>
<dbReference type="NCBIfam" id="NF006976">
    <property type="entry name" value="PRK09449.1"/>
    <property type="match status" value="1"/>
</dbReference>
<dbReference type="InterPro" id="IPR006439">
    <property type="entry name" value="HAD-SF_hydro_IA"/>
</dbReference>
<dbReference type="InterPro" id="IPR052550">
    <property type="entry name" value="Pyrimidine_5'-ntase_YjjG"/>
</dbReference>
<dbReference type="RefSeq" id="WP_136854023.1">
    <property type="nucleotide sequence ID" value="NZ_SWCI01000011.1"/>
</dbReference>
<dbReference type="NCBIfam" id="TIGR01509">
    <property type="entry name" value="HAD-SF-IA-v3"/>
    <property type="match status" value="1"/>
</dbReference>
<comment type="caution">
    <text evidence="1">The sequence shown here is derived from an EMBL/GenBank/DDBJ whole genome shotgun (WGS) entry which is preliminary data.</text>
</comment>
<dbReference type="AlphaFoldDB" id="A0A4U1BB32"/>
<dbReference type="InterPro" id="IPR011951">
    <property type="entry name" value="HAD-SF_hydro_IA_YjjG/PynA"/>
</dbReference>
<sequence>MNYDWILFDADDTLFHFDDFAGLSRLFADRGLAFDREAYQAYQQRNRPLWVAYQNGEIGAREVQQIRFEPWRELLAMSAGEINAAFLGAMAEVCCPLPGARELLTALQSRARLGIITNGFTDLQRVRLERNHLDQVFSLVVISEQVGVAKPDPRIFDHAMKLMDHPRAERVLMVGDNPHSDILGGNRAGFHTCWLNHHDTPCPEGITPDFQVRHLAELQALLLA</sequence>
<dbReference type="PANTHER" id="PTHR47478:SF1">
    <property type="entry name" value="PYRIMIDINE 5'-NUCLEOTIDASE YJJG"/>
    <property type="match status" value="1"/>
</dbReference>
<dbReference type="SFLD" id="SFLDG01129">
    <property type="entry name" value="C1.5:_HAD__Beta-PGM__Phosphata"/>
    <property type="match status" value="1"/>
</dbReference>
<dbReference type="EMBL" id="SWCI01000011">
    <property type="protein sequence ID" value="TKB47952.1"/>
    <property type="molecule type" value="Genomic_DNA"/>
</dbReference>
<dbReference type="InterPro" id="IPR036412">
    <property type="entry name" value="HAD-like_sf"/>
</dbReference>
<organism evidence="1 2">
    <name type="scientific">Ferrimonas sediminicola</name>
    <dbReference type="NCBI Taxonomy" id="2569538"/>
    <lineage>
        <taxon>Bacteria</taxon>
        <taxon>Pseudomonadati</taxon>
        <taxon>Pseudomonadota</taxon>
        <taxon>Gammaproteobacteria</taxon>
        <taxon>Alteromonadales</taxon>
        <taxon>Ferrimonadaceae</taxon>
        <taxon>Ferrimonas</taxon>
    </lineage>
</organism>
<dbReference type="SUPFAM" id="SSF56784">
    <property type="entry name" value="HAD-like"/>
    <property type="match status" value="1"/>
</dbReference>
<dbReference type="Proteomes" id="UP000305674">
    <property type="component" value="Unassembled WGS sequence"/>
</dbReference>
<dbReference type="PANTHER" id="PTHR47478">
    <property type="match status" value="1"/>
</dbReference>
<dbReference type="InterPro" id="IPR023198">
    <property type="entry name" value="PGP-like_dom2"/>
</dbReference>
<dbReference type="NCBIfam" id="TIGR02254">
    <property type="entry name" value="YjjG_YfnB"/>
    <property type="match status" value="1"/>
</dbReference>
<dbReference type="SFLD" id="SFLDS00003">
    <property type="entry name" value="Haloacid_Dehalogenase"/>
    <property type="match status" value="1"/>
</dbReference>
<dbReference type="InterPro" id="IPR023214">
    <property type="entry name" value="HAD_sf"/>
</dbReference>